<dbReference type="AlphaFoldDB" id="A0AA97CTS0"/>
<accession>A0AA97CTS0</accession>
<proteinExistence type="predicted"/>
<protein>
    <submittedName>
        <fullName evidence="1">Uncharacterized protein</fullName>
    </submittedName>
</protein>
<evidence type="ECO:0000313" key="1">
    <source>
        <dbReference type="EMBL" id="WOC11045.1"/>
    </source>
</evidence>
<dbReference type="InterPro" id="IPR016136">
    <property type="entry name" value="DNA_helicase_N/primase_C"/>
</dbReference>
<sequence>MADDERPDLDPVDDTIALELEFLTSLIWAPDSVTVIAVHALVGTAIERALGPDQVARADVLPLDTTLFIRRDHALVFAAVVARVDGALPVTPTLLAESLSDPKARASVRNVLLEIGAPTGQGPLPGGADVPHLAIAVVDHWYRRGYIALVSKMALACEESPTDDLADRWADLTAHQQRAHRRRSEVRRRLAQV</sequence>
<reference evidence="1" key="1">
    <citation type="submission" date="2023-06" db="EMBL/GenBank/DDBJ databases">
        <title>Gordonia sp. nov. and Pseudochrobactrum sp. nov., two species isolated from the burying beetle Nicrophorus vespilloides.</title>
        <authorList>
            <person name="Poehlein A."/>
            <person name="Guzman J."/>
            <person name="Daniel R."/>
            <person name="Vilcinskas A."/>
        </authorList>
    </citation>
    <scope>NUCLEOTIDE SEQUENCE</scope>
    <source>
        <strain evidence="1">MP11Mi</strain>
    </source>
</reference>
<gene>
    <name evidence="1" type="ORF">MP11Mi_01070</name>
</gene>
<organism evidence="1">
    <name type="scientific">Gordonia sp. MP11Mi</name>
    <dbReference type="NCBI Taxonomy" id="3022769"/>
    <lineage>
        <taxon>Bacteria</taxon>
        <taxon>Bacillati</taxon>
        <taxon>Actinomycetota</taxon>
        <taxon>Actinomycetes</taxon>
        <taxon>Mycobacteriales</taxon>
        <taxon>Gordoniaceae</taxon>
        <taxon>Gordonia</taxon>
    </lineage>
</organism>
<name>A0AA97CTS0_9ACTN</name>
<dbReference type="EMBL" id="CP128986">
    <property type="protein sequence ID" value="WOC11045.1"/>
    <property type="molecule type" value="Genomic_DNA"/>
</dbReference>
<dbReference type="RefSeq" id="WP_420040389.1">
    <property type="nucleotide sequence ID" value="NZ_CP128986.1"/>
</dbReference>
<dbReference type="Gene3D" id="1.10.860.10">
    <property type="entry name" value="DNAb Helicase, Chain A"/>
    <property type="match status" value="1"/>
</dbReference>